<keyword evidence="3" id="KW-0408">Iron</keyword>
<dbReference type="GO" id="GO:0046872">
    <property type="term" value="F:metal ion binding"/>
    <property type="evidence" value="ECO:0007669"/>
    <property type="project" value="UniProtKB-KW"/>
</dbReference>
<dbReference type="InterPro" id="IPR012827">
    <property type="entry name" value="Hemerythrin_metal-bd"/>
</dbReference>
<dbReference type="Proteomes" id="UP000823922">
    <property type="component" value="Unassembled WGS sequence"/>
</dbReference>
<evidence type="ECO:0000256" key="1">
    <source>
        <dbReference type="ARBA" id="ARBA00010587"/>
    </source>
</evidence>
<reference evidence="5" key="2">
    <citation type="submission" date="2021-04" db="EMBL/GenBank/DDBJ databases">
        <authorList>
            <person name="Gilroy R."/>
        </authorList>
    </citation>
    <scope>NUCLEOTIDE SEQUENCE</scope>
    <source>
        <strain evidence="5">ChiBcec1-1630</strain>
    </source>
</reference>
<dbReference type="SUPFAM" id="SSF47188">
    <property type="entry name" value="Hemerythrin-like"/>
    <property type="match status" value="1"/>
</dbReference>
<dbReference type="AlphaFoldDB" id="A0A9D2QM19"/>
<dbReference type="Gene3D" id="1.20.120.50">
    <property type="entry name" value="Hemerythrin-like"/>
    <property type="match status" value="1"/>
</dbReference>
<protein>
    <submittedName>
        <fullName evidence="5">Hemerythrin family protein</fullName>
    </submittedName>
</protein>
<proteinExistence type="inferred from homology"/>
<dbReference type="Pfam" id="PF01814">
    <property type="entry name" value="Hemerythrin"/>
    <property type="match status" value="1"/>
</dbReference>
<dbReference type="InterPro" id="IPR012312">
    <property type="entry name" value="Hemerythrin-like"/>
</dbReference>
<dbReference type="PANTHER" id="PTHR37164">
    <property type="entry name" value="BACTERIOHEMERYTHRIN"/>
    <property type="match status" value="1"/>
</dbReference>
<evidence type="ECO:0000313" key="6">
    <source>
        <dbReference type="Proteomes" id="UP000823922"/>
    </source>
</evidence>
<evidence type="ECO:0000259" key="4">
    <source>
        <dbReference type="Pfam" id="PF01814"/>
    </source>
</evidence>
<dbReference type="NCBIfam" id="NF033749">
    <property type="entry name" value="bact_hemeryth"/>
    <property type="match status" value="1"/>
</dbReference>
<sequence length="134" mass="15283">MAIVFDDSLRTGNGLIDTQHQELIARVNKLTDACKVGAEKLTAVQTLNFLMDYTNIHFADEEKLQEENAYPLLEAHKGQHAAFVKAVEELQEMLEEEEGPSEAFVEAVKKNVVDWLLNHICVWDKQVAQFIREK</sequence>
<dbReference type="InterPro" id="IPR050669">
    <property type="entry name" value="Hemerythrin"/>
</dbReference>
<dbReference type="EMBL" id="DWVS01000206">
    <property type="protein sequence ID" value="HJC88022.1"/>
    <property type="molecule type" value="Genomic_DNA"/>
</dbReference>
<gene>
    <name evidence="5" type="ORF">H9926_08415</name>
</gene>
<accession>A0A9D2QM19</accession>
<dbReference type="PANTHER" id="PTHR37164:SF1">
    <property type="entry name" value="BACTERIOHEMERYTHRIN"/>
    <property type="match status" value="1"/>
</dbReference>
<feature type="domain" description="Hemerythrin-like" evidence="4">
    <location>
        <begin position="14"/>
        <end position="128"/>
    </location>
</feature>
<reference evidence="5" key="1">
    <citation type="journal article" date="2021" name="PeerJ">
        <title>Extensive microbial diversity within the chicken gut microbiome revealed by metagenomics and culture.</title>
        <authorList>
            <person name="Gilroy R."/>
            <person name="Ravi A."/>
            <person name="Getino M."/>
            <person name="Pursley I."/>
            <person name="Horton D.L."/>
            <person name="Alikhan N.F."/>
            <person name="Baker D."/>
            <person name="Gharbi K."/>
            <person name="Hall N."/>
            <person name="Watson M."/>
            <person name="Adriaenssens E.M."/>
            <person name="Foster-Nyarko E."/>
            <person name="Jarju S."/>
            <person name="Secka A."/>
            <person name="Antonio M."/>
            <person name="Oren A."/>
            <person name="Chaudhuri R.R."/>
            <person name="La Ragione R."/>
            <person name="Hildebrand F."/>
            <person name="Pallen M.J."/>
        </authorList>
    </citation>
    <scope>NUCLEOTIDE SEQUENCE</scope>
    <source>
        <strain evidence="5">ChiBcec1-1630</strain>
    </source>
</reference>
<dbReference type="NCBIfam" id="TIGR02481">
    <property type="entry name" value="hemeryth_dom"/>
    <property type="match status" value="1"/>
</dbReference>
<evidence type="ECO:0000256" key="2">
    <source>
        <dbReference type="ARBA" id="ARBA00022723"/>
    </source>
</evidence>
<comment type="similarity">
    <text evidence="1">Belongs to the hemerythrin family.</text>
</comment>
<dbReference type="InterPro" id="IPR035938">
    <property type="entry name" value="Hemerythrin-like_sf"/>
</dbReference>
<name>A0A9D2QM19_9FIRM</name>
<evidence type="ECO:0000313" key="5">
    <source>
        <dbReference type="EMBL" id="HJC88022.1"/>
    </source>
</evidence>
<comment type="caution">
    <text evidence="5">The sequence shown here is derived from an EMBL/GenBank/DDBJ whole genome shotgun (WGS) entry which is preliminary data.</text>
</comment>
<dbReference type="CDD" id="cd12107">
    <property type="entry name" value="Hemerythrin"/>
    <property type="match status" value="1"/>
</dbReference>
<evidence type="ECO:0000256" key="3">
    <source>
        <dbReference type="ARBA" id="ARBA00023004"/>
    </source>
</evidence>
<keyword evidence="2" id="KW-0479">Metal-binding</keyword>
<organism evidence="5 6">
    <name type="scientific">Candidatus Eisenbergiella intestinigallinarum</name>
    <dbReference type="NCBI Taxonomy" id="2838549"/>
    <lineage>
        <taxon>Bacteria</taxon>
        <taxon>Bacillati</taxon>
        <taxon>Bacillota</taxon>
        <taxon>Clostridia</taxon>
        <taxon>Lachnospirales</taxon>
        <taxon>Lachnospiraceae</taxon>
        <taxon>Eisenbergiella</taxon>
    </lineage>
</organism>